<evidence type="ECO:0000259" key="7">
    <source>
        <dbReference type="PROSITE" id="PS50887"/>
    </source>
</evidence>
<comment type="caution">
    <text evidence="8">The sequence shown here is derived from an EMBL/GenBank/DDBJ whole genome shotgun (WGS) entry which is preliminary data.</text>
</comment>
<dbReference type="InterPro" id="IPR035919">
    <property type="entry name" value="EAL_sf"/>
</dbReference>
<dbReference type="RefSeq" id="WP_173570094.1">
    <property type="nucleotide sequence ID" value="NZ_WOSY01000007.1"/>
</dbReference>
<dbReference type="InterPro" id="IPR001633">
    <property type="entry name" value="EAL_dom"/>
</dbReference>
<dbReference type="InterPro" id="IPR035965">
    <property type="entry name" value="PAS-like_dom_sf"/>
</dbReference>
<dbReference type="InterPro" id="IPR043128">
    <property type="entry name" value="Rev_trsase/Diguanyl_cyclase"/>
</dbReference>
<dbReference type="SMART" id="SM00267">
    <property type="entry name" value="GGDEF"/>
    <property type="match status" value="1"/>
</dbReference>
<dbReference type="InterPro" id="IPR052155">
    <property type="entry name" value="Biofilm_reg_signaling"/>
</dbReference>
<feature type="domain" description="GGDEF" evidence="7">
    <location>
        <begin position="303"/>
        <end position="446"/>
    </location>
</feature>
<feature type="domain" description="PAC" evidence="5">
    <location>
        <begin position="219"/>
        <end position="271"/>
    </location>
</feature>
<gene>
    <name evidence="8" type="ORF">GOB81_09075</name>
</gene>
<dbReference type="InterPro" id="IPR000014">
    <property type="entry name" value="PAS"/>
</dbReference>
<comment type="caution">
    <text evidence="1">Lacks conserved residue(s) required for the propagation of feature annotation.</text>
</comment>
<dbReference type="PROSITE" id="PS50113">
    <property type="entry name" value="PAC"/>
    <property type="match status" value="1"/>
</dbReference>
<dbReference type="CDD" id="cd01949">
    <property type="entry name" value="GGDEF"/>
    <property type="match status" value="1"/>
</dbReference>
<dbReference type="SUPFAM" id="SSF52172">
    <property type="entry name" value="CheY-like"/>
    <property type="match status" value="1"/>
</dbReference>
<dbReference type="InterPro" id="IPR029787">
    <property type="entry name" value="Nucleotide_cyclase"/>
</dbReference>
<evidence type="ECO:0000256" key="1">
    <source>
        <dbReference type="PROSITE-ProRule" id="PRU00169"/>
    </source>
</evidence>
<protein>
    <submittedName>
        <fullName evidence="8">EAL domain-containing protein</fullName>
    </submittedName>
</protein>
<dbReference type="Gene3D" id="3.40.50.2300">
    <property type="match status" value="1"/>
</dbReference>
<dbReference type="SUPFAM" id="SSF141868">
    <property type="entry name" value="EAL domain-like"/>
    <property type="match status" value="1"/>
</dbReference>
<evidence type="ECO:0000259" key="6">
    <source>
        <dbReference type="PROSITE" id="PS50883"/>
    </source>
</evidence>
<dbReference type="PROSITE" id="PS50112">
    <property type="entry name" value="PAS"/>
    <property type="match status" value="1"/>
</dbReference>
<feature type="domain" description="PAS" evidence="4">
    <location>
        <begin position="156"/>
        <end position="201"/>
    </location>
</feature>
<dbReference type="PROSITE" id="PS50110">
    <property type="entry name" value="RESPONSE_REGULATORY"/>
    <property type="match status" value="1"/>
</dbReference>
<dbReference type="Proteomes" id="UP000631653">
    <property type="component" value="Unassembled WGS sequence"/>
</dbReference>
<dbReference type="SUPFAM" id="SSF55785">
    <property type="entry name" value="PYP-like sensor domain (PAS domain)"/>
    <property type="match status" value="1"/>
</dbReference>
<dbReference type="Gene3D" id="3.30.70.270">
    <property type="match status" value="1"/>
</dbReference>
<name>A0ABX0JZK8_9PROT</name>
<dbReference type="NCBIfam" id="TIGR00229">
    <property type="entry name" value="sensory_box"/>
    <property type="match status" value="1"/>
</dbReference>
<dbReference type="PROSITE" id="PS50883">
    <property type="entry name" value="EAL"/>
    <property type="match status" value="1"/>
</dbReference>
<feature type="region of interest" description="Disordered" evidence="2">
    <location>
        <begin position="710"/>
        <end position="754"/>
    </location>
</feature>
<evidence type="ECO:0000259" key="5">
    <source>
        <dbReference type="PROSITE" id="PS50113"/>
    </source>
</evidence>
<feature type="compositionally biased region" description="Basic and acidic residues" evidence="2">
    <location>
        <begin position="737"/>
        <end position="747"/>
    </location>
</feature>
<evidence type="ECO:0000256" key="2">
    <source>
        <dbReference type="SAM" id="MobiDB-lite"/>
    </source>
</evidence>
<dbReference type="SMART" id="SM00052">
    <property type="entry name" value="EAL"/>
    <property type="match status" value="1"/>
</dbReference>
<accession>A0ABX0JZK8</accession>
<proteinExistence type="predicted"/>
<dbReference type="Gene3D" id="3.30.450.20">
    <property type="entry name" value="PAS domain"/>
    <property type="match status" value="1"/>
</dbReference>
<dbReference type="InterPro" id="IPR000160">
    <property type="entry name" value="GGDEF_dom"/>
</dbReference>
<dbReference type="Pfam" id="PF00990">
    <property type="entry name" value="GGDEF"/>
    <property type="match status" value="1"/>
</dbReference>
<dbReference type="PANTHER" id="PTHR44757:SF2">
    <property type="entry name" value="BIOFILM ARCHITECTURE MAINTENANCE PROTEIN MBAA"/>
    <property type="match status" value="1"/>
</dbReference>
<evidence type="ECO:0000259" key="3">
    <source>
        <dbReference type="PROSITE" id="PS50110"/>
    </source>
</evidence>
<dbReference type="PROSITE" id="PS50887">
    <property type="entry name" value="GGDEF"/>
    <property type="match status" value="1"/>
</dbReference>
<dbReference type="InterPro" id="IPR000700">
    <property type="entry name" value="PAS-assoc_C"/>
</dbReference>
<evidence type="ECO:0000313" key="9">
    <source>
        <dbReference type="Proteomes" id="UP000631653"/>
    </source>
</evidence>
<feature type="domain" description="Response regulatory" evidence="3">
    <location>
        <begin position="3"/>
        <end position="122"/>
    </location>
</feature>
<dbReference type="EMBL" id="WOSY01000007">
    <property type="protein sequence ID" value="NHN88781.1"/>
    <property type="molecule type" value="Genomic_DNA"/>
</dbReference>
<evidence type="ECO:0000259" key="4">
    <source>
        <dbReference type="PROSITE" id="PS50112"/>
    </source>
</evidence>
<dbReference type="InterPro" id="IPR001789">
    <property type="entry name" value="Sig_transdc_resp-reg_receiver"/>
</dbReference>
<organism evidence="8 9">
    <name type="scientific">Acetobacter conturbans</name>
    <dbReference type="NCBI Taxonomy" id="1737472"/>
    <lineage>
        <taxon>Bacteria</taxon>
        <taxon>Pseudomonadati</taxon>
        <taxon>Pseudomonadota</taxon>
        <taxon>Alphaproteobacteria</taxon>
        <taxon>Acetobacterales</taxon>
        <taxon>Acetobacteraceae</taxon>
        <taxon>Acetobacter</taxon>
    </lineage>
</organism>
<dbReference type="Pfam" id="PF08448">
    <property type="entry name" value="PAS_4"/>
    <property type="match status" value="1"/>
</dbReference>
<dbReference type="InterPro" id="IPR011006">
    <property type="entry name" value="CheY-like_superfamily"/>
</dbReference>
<dbReference type="Pfam" id="PF00563">
    <property type="entry name" value="EAL"/>
    <property type="match status" value="1"/>
</dbReference>
<sequence length="754" mass="84633">MKLIAIVDDHATDRTVFERLVREISPDAQIAAFASLEDIQCYCTERGYPDLMIVVCGRSGRNVCSFLTALREHEDAQGMPVIVATASKTPAFRLKMLQAGATECFTLPVEEAEFLPRARNWLRLGESRSRALVRIKELEQKEEASHRARTTLFRDSHKRLLEVIDLVPALIGATDREGRYVFANRCMAEALGTTPEQLTRRETASDEVANLFPDGQFWRRYEKTIRDAKGRERVLLVAKTPLYSSASEMPLALVTALDITDLKAAQKTLQFLAYHDQLTGAPNRLKVEEQISRLLTCPEDQCETFALFLLDLDRFKAINDTLGHRMGDRLLRSVLSRLRENFPKAYVIGRLGGDEFAIVHPLDPHNCEEEARRTARLILECFEMPFGIGGTDDNLTDDTVVITTVSIGIVIQDKGDETFDGILKCADMAMYKAKSGGGNGYRLYNPAMERVEAVAMQIEQGLHHAVCNDSLVLHYQPQVDLRSGRITGVEALLRWKQPDGSLLPPMQFLPIAEETGQIVPITSWVLEEACTQLARWNHAGLDIRMAVNLSGVLFARTDVHTMVMAAIERHKVNPAQLELELTESVLIRRAKLFNRQLEKLRQLGVAVAVDDFGTGYASLSYLSRLVIDRIKFDKSFIDRLEHNQTDQTIVRSMIMLCRNLGIRIIAEGIERPEQARWLARHRCEEGQGFYFGKPMEAAQIAGLVRASLPGWQKDGNSPVSEEKKTLPPVRKALSPEAEGRSQSRDRGPAPSSDL</sequence>
<keyword evidence="9" id="KW-1185">Reference proteome</keyword>
<dbReference type="CDD" id="cd01948">
    <property type="entry name" value="EAL"/>
    <property type="match status" value="1"/>
</dbReference>
<dbReference type="SUPFAM" id="SSF55073">
    <property type="entry name" value="Nucleotide cyclase"/>
    <property type="match status" value="1"/>
</dbReference>
<dbReference type="SMART" id="SM00448">
    <property type="entry name" value="REC"/>
    <property type="match status" value="1"/>
</dbReference>
<dbReference type="InterPro" id="IPR013656">
    <property type="entry name" value="PAS_4"/>
</dbReference>
<reference evidence="8 9" key="1">
    <citation type="journal article" date="2020" name="Int. J. Syst. Evol. Microbiol.">
        <title>Novel acetic acid bacteria from cider fermentations: Acetobacter conturbans sp. nov. and Acetobacter fallax sp. nov.</title>
        <authorList>
            <person name="Sombolestani A.S."/>
            <person name="Cleenwerck I."/>
            <person name="Cnockaert M."/>
            <person name="Borremans W."/>
            <person name="Wieme A.D."/>
            <person name="De Vuyst L."/>
            <person name="Vandamme P."/>
        </authorList>
    </citation>
    <scope>NUCLEOTIDE SEQUENCE [LARGE SCALE GENOMIC DNA]</scope>
    <source>
        <strain evidence="8 9">LMG 1627</strain>
    </source>
</reference>
<dbReference type="PANTHER" id="PTHR44757">
    <property type="entry name" value="DIGUANYLATE CYCLASE DGCP"/>
    <property type="match status" value="1"/>
</dbReference>
<dbReference type="NCBIfam" id="TIGR00254">
    <property type="entry name" value="GGDEF"/>
    <property type="match status" value="1"/>
</dbReference>
<evidence type="ECO:0000313" key="8">
    <source>
        <dbReference type="EMBL" id="NHN88781.1"/>
    </source>
</evidence>
<dbReference type="Gene3D" id="3.20.20.450">
    <property type="entry name" value="EAL domain"/>
    <property type="match status" value="1"/>
</dbReference>
<dbReference type="Pfam" id="PF00072">
    <property type="entry name" value="Response_reg"/>
    <property type="match status" value="1"/>
</dbReference>
<feature type="domain" description="EAL" evidence="6">
    <location>
        <begin position="455"/>
        <end position="708"/>
    </location>
</feature>